<dbReference type="AlphaFoldDB" id="B9E274"/>
<evidence type="ECO:0000313" key="1">
    <source>
        <dbReference type="EMBL" id="BAH06599.1"/>
    </source>
</evidence>
<reference evidence="2" key="1">
    <citation type="submission" date="2005-09" db="EMBL/GenBank/DDBJ databases">
        <title>Complete genome sequence of Clostridium kluyveri and comparative genomics of Clostridia species.</title>
        <authorList>
            <person name="Inui M."/>
            <person name="Nonaka H."/>
            <person name="Shinoda Y."/>
            <person name="Ikenaga Y."/>
            <person name="Abe M."/>
            <person name="Naito K."/>
            <person name="Vertes A.A."/>
            <person name="Yukawa H."/>
        </authorList>
    </citation>
    <scope>NUCLEOTIDE SEQUENCE [LARGE SCALE GENOMIC DNA]</scope>
    <source>
        <strain evidence="2">NBRC 12016</strain>
    </source>
</reference>
<organism evidence="1 2">
    <name type="scientific">Clostridium kluyveri (strain NBRC 12016)</name>
    <dbReference type="NCBI Taxonomy" id="583346"/>
    <lineage>
        <taxon>Bacteria</taxon>
        <taxon>Bacillati</taxon>
        <taxon>Bacillota</taxon>
        <taxon>Clostridia</taxon>
        <taxon>Eubacteriales</taxon>
        <taxon>Clostridiaceae</taxon>
        <taxon>Clostridium</taxon>
    </lineage>
</organism>
<protein>
    <recommendedName>
        <fullName evidence="3">Transcription initiation factor TFIID</fullName>
    </recommendedName>
</protein>
<gene>
    <name evidence="1" type="ordered locus">CKR_1548</name>
</gene>
<name>B9E274_CLOK1</name>
<dbReference type="EMBL" id="AP009049">
    <property type="protein sequence ID" value="BAH06599.1"/>
    <property type="molecule type" value="Genomic_DNA"/>
</dbReference>
<accession>B9E274</accession>
<sequence length="785" mass="91599">MSSISPGGIFMEHILENFKEEYDSIIQRRIYHNEVVRSANNPILFVFLGDGVKEAYEYIESSIRHKWDNGEGIAFINITSDNVEHKDDSFNFQFDFKDKKSLRKNIWEKFYSDRKELENLNKKIKMLRDKILSSGNLFNSFENISISVVTASDDPLSILVPEVTLLIRKKMLEVFKTGTLDLYVLVKEKNMEDEFFSRALSVSFFREIEYMQSEGFKFDEKIDVYGENRELSVSFSGAVFYMTYVLEEKNEKGIIPEGSMVNNYEIIAYLNLIKNRSVSIDSFANAENQHYDNARFKANILREDSLNRYVTAGLSKVKRPGGAICITVLKAFYERIVEKLNELSMKKVEFITEILKIDESGLNSKVDDILPKHISIMDMKGIMMSPVSKVEGFTLKQIEEKLYGNRCKNFFRENFIIPSKNNLEAINIEAQIKALVKGNITDNTKLGLYCALNWTGEEGPTVKYLRDKIKFIDRIIDNIKNEINSLYESRFIEGFSLKNFFIKGKGIKEAKTKIFKDIYERKLEILRLNISKNIIKQYENILLKIHGEVSEEAKNLLYIGETIKSYEDSIIKNEDDYASQNVKVYYKNVVKNILDNLEKSYGEAFYLEGNYIGNLSVLLREGREKVLEKIIPFCNKYIFTEDEFKLSFEEEFNKRANISLSDYNLKVLSREELYRRLYNILEDNSALKSHIMNYDVKGYQEKYFFGDYSSDFIKYAFDFDRKTRNYKIGYIHEIKSSGIEKLNLMGGFGAKDIIYVKSSIEFYNYCLENEYLLHGIDINLLPHII</sequence>
<dbReference type="Proteomes" id="UP000007969">
    <property type="component" value="Chromosome"/>
</dbReference>
<dbReference type="KEGG" id="ckr:CKR_1548"/>
<proteinExistence type="predicted"/>
<evidence type="ECO:0008006" key="3">
    <source>
        <dbReference type="Google" id="ProtNLM"/>
    </source>
</evidence>
<dbReference type="HOGENOM" id="CLU_019686_0_0_9"/>
<evidence type="ECO:0000313" key="2">
    <source>
        <dbReference type="Proteomes" id="UP000007969"/>
    </source>
</evidence>